<organism evidence="1 2">
    <name type="scientific">Candidatus Yonathbacteria bacterium RIFCSPHIGHO2_02_FULL_44_14</name>
    <dbReference type="NCBI Taxonomy" id="1802724"/>
    <lineage>
        <taxon>Bacteria</taxon>
        <taxon>Candidatus Yonathiibacteriota</taxon>
    </lineage>
</organism>
<protein>
    <submittedName>
        <fullName evidence="1">Uncharacterized protein</fullName>
    </submittedName>
</protein>
<name>A0A1G2SB12_9BACT</name>
<comment type="caution">
    <text evidence="1">The sequence shown here is derived from an EMBL/GenBank/DDBJ whole genome shotgun (WGS) entry which is preliminary data.</text>
</comment>
<evidence type="ECO:0000313" key="2">
    <source>
        <dbReference type="Proteomes" id="UP000179118"/>
    </source>
</evidence>
<reference evidence="1 2" key="1">
    <citation type="journal article" date="2016" name="Nat. Commun.">
        <title>Thousands of microbial genomes shed light on interconnected biogeochemical processes in an aquifer system.</title>
        <authorList>
            <person name="Anantharaman K."/>
            <person name="Brown C.T."/>
            <person name="Hug L.A."/>
            <person name="Sharon I."/>
            <person name="Castelle C.J."/>
            <person name="Probst A.J."/>
            <person name="Thomas B.C."/>
            <person name="Singh A."/>
            <person name="Wilkins M.J."/>
            <person name="Karaoz U."/>
            <person name="Brodie E.L."/>
            <person name="Williams K.H."/>
            <person name="Hubbard S.S."/>
            <person name="Banfield J.F."/>
        </authorList>
    </citation>
    <scope>NUCLEOTIDE SEQUENCE [LARGE SCALE GENOMIC DNA]</scope>
</reference>
<sequence>MSGSVLNLDGISGLFSSPAPKEKKSPTAQDVTNGSYNNLESRAFLKCGRSLYVVFEGGKKLKLTLVDDNDVGWTGGIKLSAVDIVAVKKAVECGALLVDGKTFEFESVRALKRMLAKLSKNNK</sequence>
<evidence type="ECO:0000313" key="1">
    <source>
        <dbReference type="EMBL" id="OHA81561.1"/>
    </source>
</evidence>
<accession>A0A1G2SB12</accession>
<proteinExistence type="predicted"/>
<dbReference type="Proteomes" id="UP000179118">
    <property type="component" value="Unassembled WGS sequence"/>
</dbReference>
<dbReference type="AlphaFoldDB" id="A0A1G2SB12"/>
<dbReference type="EMBL" id="MHUT01000006">
    <property type="protein sequence ID" value="OHA81561.1"/>
    <property type="molecule type" value="Genomic_DNA"/>
</dbReference>
<gene>
    <name evidence="1" type="ORF">A3D51_02190</name>
</gene>